<evidence type="ECO:0008006" key="3">
    <source>
        <dbReference type="Google" id="ProtNLM"/>
    </source>
</evidence>
<dbReference type="Proteomes" id="UP000292003">
    <property type="component" value="Unassembled WGS sequence"/>
</dbReference>
<protein>
    <recommendedName>
        <fullName evidence="3">Sporadically distributed protein, TIGR04141 family</fullName>
    </recommendedName>
</protein>
<dbReference type="AlphaFoldDB" id="A0A4Q7J685"/>
<sequence length="552" mass="60196">MATSPSKPVSLFRLDGDGDALVSLTSEQVAVDRPVNLAGTRARLVAGAFRTEEPRWLDHVSALTGGPVELSAELPFAVLLVPRPPWTYAVTWGAGHLALNDEYVEQGFGLLFGIRRLDPLDLGLVVSAALDASARVTQTSIPGGSDLAGFRLEPYGELVNRLAGSADLVDLTYGRVTGRRYRIRAGNALWAPLAKEPYGFLADLDAIGAVVDEPDTHSALRFIAQTRPLDRHDRLVPELERRFAETLGGAAHGPVGLAWPHSAVREAEQAGSYRVTGLGGDGPFVAEARLELAHLTDRLARVDAADRMRALRAGRIVACADESGEVESGTPVQVAKWLTFETTVGHARYVFHQGRWYRIGQAYVELMRGQVAGLLERRYPWPDVSWVPTGEPDDEHRYCERVGTEPGFLCLDKDFASTPLHPRFELCDLLGPGDELIHVKWLGRATSASHLFTQALVSVEALAHEPAALTQLAAKVTRLDPGRTVATAPGTVVLAAAGRGWDADQLFTLSQISLLRLDRAVRGLGATLRFADIPFVPKQRRRVQPSRRRSRR</sequence>
<organism evidence="1 2">
    <name type="scientific">Amycolatopsis suaedae</name>
    <dbReference type="NCBI Taxonomy" id="2510978"/>
    <lineage>
        <taxon>Bacteria</taxon>
        <taxon>Bacillati</taxon>
        <taxon>Actinomycetota</taxon>
        <taxon>Actinomycetes</taxon>
        <taxon>Pseudonocardiales</taxon>
        <taxon>Pseudonocardiaceae</taxon>
        <taxon>Amycolatopsis</taxon>
    </lineage>
</organism>
<dbReference type="OrthoDB" id="3323334at2"/>
<evidence type="ECO:0000313" key="1">
    <source>
        <dbReference type="EMBL" id="RZQ62326.1"/>
    </source>
</evidence>
<dbReference type="RefSeq" id="WP_130476754.1">
    <property type="nucleotide sequence ID" value="NZ_SFCC01000009.1"/>
</dbReference>
<dbReference type="InterPro" id="IPR026487">
    <property type="entry name" value="CHP04141"/>
</dbReference>
<dbReference type="NCBIfam" id="TIGR04141">
    <property type="entry name" value="TIGR04141 family sporadically distributed protein"/>
    <property type="match status" value="1"/>
</dbReference>
<dbReference type="Pfam" id="PF19614">
    <property type="entry name" value="DUF6119"/>
    <property type="match status" value="1"/>
</dbReference>
<comment type="caution">
    <text evidence="1">The sequence shown here is derived from an EMBL/GenBank/DDBJ whole genome shotgun (WGS) entry which is preliminary data.</text>
</comment>
<evidence type="ECO:0000313" key="2">
    <source>
        <dbReference type="Proteomes" id="UP000292003"/>
    </source>
</evidence>
<gene>
    <name evidence="1" type="ORF">EWH70_18805</name>
</gene>
<dbReference type="EMBL" id="SFCC01000009">
    <property type="protein sequence ID" value="RZQ62326.1"/>
    <property type="molecule type" value="Genomic_DNA"/>
</dbReference>
<proteinExistence type="predicted"/>
<keyword evidence="2" id="KW-1185">Reference proteome</keyword>
<name>A0A4Q7J685_9PSEU</name>
<reference evidence="1 2" key="1">
    <citation type="submission" date="2019-02" db="EMBL/GenBank/DDBJ databases">
        <title>Draft genome sequence of Amycolatopsis sp. 8-3EHSu isolated from roots of Suaeda maritima.</title>
        <authorList>
            <person name="Duangmal K."/>
            <person name="Chantavorakit T."/>
        </authorList>
    </citation>
    <scope>NUCLEOTIDE SEQUENCE [LARGE SCALE GENOMIC DNA]</scope>
    <source>
        <strain evidence="1 2">8-3EHSu</strain>
    </source>
</reference>
<accession>A0A4Q7J685</accession>